<dbReference type="Proteomes" id="UP000255163">
    <property type="component" value="Unassembled WGS sequence"/>
</dbReference>
<reference evidence="1 2" key="1">
    <citation type="submission" date="2018-06" db="EMBL/GenBank/DDBJ databases">
        <authorList>
            <consortium name="Pathogen Informatics"/>
            <person name="Doyle S."/>
        </authorList>
    </citation>
    <scope>NUCLEOTIDE SEQUENCE [LARGE SCALE GENOMIC DNA]</scope>
    <source>
        <strain evidence="1 2">NCTC12123</strain>
    </source>
</reference>
<name>A0A376FER3_ENTAS</name>
<proteinExistence type="predicted"/>
<sequence>MWNLCCSSHVKKQHNYRGFTGELLTSFSLRFFFWLTWPLLFTEKIVICENISLLKVEGSNQNAMLIIY</sequence>
<accession>A0A376FER3</accession>
<dbReference type="EMBL" id="UFYI01000007">
    <property type="protein sequence ID" value="STD24336.1"/>
    <property type="molecule type" value="Genomic_DNA"/>
</dbReference>
<protein>
    <submittedName>
        <fullName evidence="1">Uncharacterized protein</fullName>
    </submittedName>
</protein>
<evidence type="ECO:0000313" key="1">
    <source>
        <dbReference type="EMBL" id="STD24336.1"/>
    </source>
</evidence>
<evidence type="ECO:0000313" key="2">
    <source>
        <dbReference type="Proteomes" id="UP000255163"/>
    </source>
</evidence>
<gene>
    <name evidence="1" type="ORF">NCTC12123_04362</name>
</gene>
<organism evidence="1 2">
    <name type="scientific">Enterobacter asburiae</name>
    <dbReference type="NCBI Taxonomy" id="61645"/>
    <lineage>
        <taxon>Bacteria</taxon>
        <taxon>Pseudomonadati</taxon>
        <taxon>Pseudomonadota</taxon>
        <taxon>Gammaproteobacteria</taxon>
        <taxon>Enterobacterales</taxon>
        <taxon>Enterobacteriaceae</taxon>
        <taxon>Enterobacter</taxon>
        <taxon>Enterobacter cloacae complex</taxon>
    </lineage>
</organism>
<dbReference type="AlphaFoldDB" id="A0A376FER3"/>